<evidence type="ECO:0000313" key="1">
    <source>
        <dbReference type="EMBL" id="MFC7599410.1"/>
    </source>
</evidence>
<accession>A0ABW2ST20</accession>
<evidence type="ECO:0000313" key="2">
    <source>
        <dbReference type="Proteomes" id="UP001596514"/>
    </source>
</evidence>
<dbReference type="InterPro" id="IPR034660">
    <property type="entry name" value="DinB/YfiT-like"/>
</dbReference>
<organism evidence="1 2">
    <name type="scientific">Streptosporangium amethystogenes subsp. fukuiense</name>
    <dbReference type="NCBI Taxonomy" id="698418"/>
    <lineage>
        <taxon>Bacteria</taxon>
        <taxon>Bacillati</taxon>
        <taxon>Actinomycetota</taxon>
        <taxon>Actinomycetes</taxon>
        <taxon>Streptosporangiales</taxon>
        <taxon>Streptosporangiaceae</taxon>
        <taxon>Streptosporangium</taxon>
    </lineage>
</organism>
<evidence type="ECO:0008006" key="3">
    <source>
        <dbReference type="Google" id="ProtNLM"/>
    </source>
</evidence>
<gene>
    <name evidence="1" type="ORF">ACFQVD_04735</name>
</gene>
<keyword evidence="2" id="KW-1185">Reference proteome</keyword>
<name>A0ABW2ST20_9ACTN</name>
<sequence>MTRVYLEIGAKKVFACSAEWPGWCRIGRSEEEALEALVTYAPRYRVVAERAGLLFEPADPVVVERARGGTTTDFGAIEAIPSLDAEPVGEAEAARAVALVEAAWKLFDEAAAVSPEELRKGPRGGGRDRDKMVSHVVEAERAYARKVGVRHKPLREPADLAAMRADLAEVLSRPSDGRPPAPGGWPVRYAARRVAWHVLDHLWEMEDRRP</sequence>
<dbReference type="Proteomes" id="UP001596514">
    <property type="component" value="Unassembled WGS sequence"/>
</dbReference>
<dbReference type="EMBL" id="JBHTEE010000001">
    <property type="protein sequence ID" value="MFC7599410.1"/>
    <property type="molecule type" value="Genomic_DNA"/>
</dbReference>
<reference evidence="2" key="1">
    <citation type="journal article" date="2019" name="Int. J. Syst. Evol. Microbiol.">
        <title>The Global Catalogue of Microorganisms (GCM) 10K type strain sequencing project: providing services to taxonomists for standard genome sequencing and annotation.</title>
        <authorList>
            <consortium name="The Broad Institute Genomics Platform"/>
            <consortium name="The Broad Institute Genome Sequencing Center for Infectious Disease"/>
            <person name="Wu L."/>
            <person name="Ma J."/>
        </authorList>
    </citation>
    <scope>NUCLEOTIDE SEQUENCE [LARGE SCALE GENOMIC DNA]</scope>
    <source>
        <strain evidence="2">JCM 10083</strain>
    </source>
</reference>
<comment type="caution">
    <text evidence="1">The sequence shown here is derived from an EMBL/GenBank/DDBJ whole genome shotgun (WGS) entry which is preliminary data.</text>
</comment>
<proteinExistence type="predicted"/>
<protein>
    <recommendedName>
        <fullName evidence="3">DinB family protein</fullName>
    </recommendedName>
</protein>
<dbReference type="SUPFAM" id="SSF109854">
    <property type="entry name" value="DinB/YfiT-like putative metalloenzymes"/>
    <property type="match status" value="1"/>
</dbReference>
<dbReference type="RefSeq" id="WP_386270518.1">
    <property type="nucleotide sequence ID" value="NZ_JBHSIJ010000002.1"/>
</dbReference>